<evidence type="ECO:0000313" key="1">
    <source>
        <dbReference type="EMBL" id="MDT0641766.1"/>
    </source>
</evidence>
<dbReference type="Pfam" id="PF05013">
    <property type="entry name" value="FGase"/>
    <property type="match status" value="1"/>
</dbReference>
<dbReference type="RefSeq" id="WP_311533476.1">
    <property type="nucleotide sequence ID" value="NZ_JAVRHQ010000002.1"/>
</dbReference>
<dbReference type="InterPro" id="IPR007709">
    <property type="entry name" value="N-FG_amidohydro"/>
</dbReference>
<sequence>MMKLVLTCEHAFNTIPGEYLKYFSGAAAVLNSHRGYDPGAYDLFKKLSDLSDFAIYQKSGRLLVEVNRSLDHPQLYSEYTAGLNKVEKELLLSNYYFLYRNTIEDKIDEFIEEKEKVFHLSIHTFTPELEGEIRNADIGILFDPERAEEKQVTENLKEKLEEENSQYVIRYNYPYLGTSDGFTTWLRQKFPEHYCGIELEINQKFVEENKMDEKIKQLVFTSVEECLKKS</sequence>
<dbReference type="EMBL" id="JAVRHQ010000002">
    <property type="protein sequence ID" value="MDT0641766.1"/>
    <property type="molecule type" value="Genomic_DNA"/>
</dbReference>
<proteinExistence type="predicted"/>
<protein>
    <submittedName>
        <fullName evidence="1">N-formylglutamate amidohydrolase</fullName>
    </submittedName>
</protein>
<reference evidence="1 2" key="1">
    <citation type="submission" date="2023-09" db="EMBL/GenBank/DDBJ databases">
        <authorList>
            <person name="Rey-Velasco X."/>
        </authorList>
    </citation>
    <scope>NUCLEOTIDE SEQUENCE [LARGE SCALE GENOMIC DNA]</scope>
    <source>
        <strain evidence="1 2">F363</strain>
    </source>
</reference>
<organism evidence="1 2">
    <name type="scientific">Autumnicola tepida</name>
    <dbReference type="NCBI Taxonomy" id="3075595"/>
    <lineage>
        <taxon>Bacteria</taxon>
        <taxon>Pseudomonadati</taxon>
        <taxon>Bacteroidota</taxon>
        <taxon>Flavobacteriia</taxon>
        <taxon>Flavobacteriales</taxon>
        <taxon>Flavobacteriaceae</taxon>
        <taxon>Autumnicola</taxon>
    </lineage>
</organism>
<accession>A0ABU3C609</accession>
<gene>
    <name evidence="1" type="ORF">RM553_02875</name>
</gene>
<dbReference type="SUPFAM" id="SSF53187">
    <property type="entry name" value="Zn-dependent exopeptidases"/>
    <property type="match status" value="1"/>
</dbReference>
<name>A0ABU3C609_9FLAO</name>
<evidence type="ECO:0000313" key="2">
    <source>
        <dbReference type="Proteomes" id="UP001262889"/>
    </source>
</evidence>
<comment type="caution">
    <text evidence="1">The sequence shown here is derived from an EMBL/GenBank/DDBJ whole genome shotgun (WGS) entry which is preliminary data.</text>
</comment>
<dbReference type="Gene3D" id="3.40.630.40">
    <property type="entry name" value="Zn-dependent exopeptidases"/>
    <property type="match status" value="1"/>
</dbReference>
<keyword evidence="2" id="KW-1185">Reference proteome</keyword>
<dbReference type="Proteomes" id="UP001262889">
    <property type="component" value="Unassembled WGS sequence"/>
</dbReference>